<accession>A0A501XID0</accession>
<dbReference type="Proteomes" id="UP000319897">
    <property type="component" value="Unassembled WGS sequence"/>
</dbReference>
<dbReference type="OrthoDB" id="7596860at2"/>
<feature type="region of interest" description="Disordered" evidence="1">
    <location>
        <begin position="20"/>
        <end position="46"/>
    </location>
</feature>
<evidence type="ECO:0000313" key="2">
    <source>
        <dbReference type="EMBL" id="TPE60064.1"/>
    </source>
</evidence>
<feature type="region of interest" description="Disordered" evidence="1">
    <location>
        <begin position="73"/>
        <end position="119"/>
    </location>
</feature>
<keyword evidence="3" id="KW-1185">Reference proteome</keyword>
<proteinExistence type="predicted"/>
<evidence type="ECO:0000256" key="1">
    <source>
        <dbReference type="SAM" id="MobiDB-lite"/>
    </source>
</evidence>
<sequence length="119" mass="12834">MGVRTVLIAALLLSGCGYKGALTRLEPPDPSLSREQQKEARTAEKRMVADGLTVAADARPQRVDDLTVKLEVRRDDPFSLPPEGTQSTRKVPFPGEEAVTDSRPLPVPAATTTPQSPQD</sequence>
<reference evidence="2 3" key="1">
    <citation type="submission" date="2019-06" db="EMBL/GenBank/DDBJ databases">
        <authorList>
            <person name="Lee I."/>
            <person name="Jang G.I."/>
            <person name="Hwang C.Y."/>
        </authorList>
    </citation>
    <scope>NUCLEOTIDE SEQUENCE [LARGE SCALE GENOMIC DNA]</scope>
    <source>
        <strain evidence="2 3">PAMC 28131</strain>
    </source>
</reference>
<organism evidence="2 3">
    <name type="scientific">Sandaracinobacter neustonicus</name>
    <dbReference type="NCBI Taxonomy" id="1715348"/>
    <lineage>
        <taxon>Bacteria</taxon>
        <taxon>Pseudomonadati</taxon>
        <taxon>Pseudomonadota</taxon>
        <taxon>Alphaproteobacteria</taxon>
        <taxon>Sphingomonadales</taxon>
        <taxon>Sphingosinicellaceae</taxon>
        <taxon>Sandaracinobacter</taxon>
    </lineage>
</organism>
<evidence type="ECO:0000313" key="3">
    <source>
        <dbReference type="Proteomes" id="UP000319897"/>
    </source>
</evidence>
<comment type="caution">
    <text evidence="2">The sequence shown here is derived from an EMBL/GenBank/DDBJ whole genome shotgun (WGS) entry which is preliminary data.</text>
</comment>
<protein>
    <submittedName>
        <fullName evidence="2">Uncharacterized protein</fullName>
    </submittedName>
</protein>
<dbReference type="EMBL" id="VFSU01000028">
    <property type="protein sequence ID" value="TPE60064.1"/>
    <property type="molecule type" value="Genomic_DNA"/>
</dbReference>
<name>A0A501XID0_9SPHN</name>
<feature type="compositionally biased region" description="Polar residues" evidence="1">
    <location>
        <begin position="110"/>
        <end position="119"/>
    </location>
</feature>
<dbReference type="PROSITE" id="PS51257">
    <property type="entry name" value="PROKAR_LIPOPROTEIN"/>
    <property type="match status" value="1"/>
</dbReference>
<dbReference type="AlphaFoldDB" id="A0A501XID0"/>
<feature type="compositionally biased region" description="Basic and acidic residues" evidence="1">
    <location>
        <begin position="35"/>
        <end position="46"/>
    </location>
</feature>
<dbReference type="RefSeq" id="WP_140928590.1">
    <property type="nucleotide sequence ID" value="NZ_VFSU01000028.1"/>
</dbReference>
<gene>
    <name evidence="2" type="ORF">FJQ54_11645</name>
</gene>